<accession>A0ABV6WZA5</accession>
<comment type="caution">
    <text evidence="1">The sequence shown here is derived from an EMBL/GenBank/DDBJ whole genome shotgun (WGS) entry which is preliminary data.</text>
</comment>
<name>A0ABV6WZA5_9ACTN</name>
<evidence type="ECO:0000313" key="2">
    <source>
        <dbReference type="Proteomes" id="UP001592530"/>
    </source>
</evidence>
<dbReference type="Proteomes" id="UP001592530">
    <property type="component" value="Unassembled WGS sequence"/>
</dbReference>
<dbReference type="RefSeq" id="WP_380551871.1">
    <property type="nucleotide sequence ID" value="NZ_JBHEZY010000004.1"/>
</dbReference>
<evidence type="ECO:0000313" key="1">
    <source>
        <dbReference type="EMBL" id="MFC1431385.1"/>
    </source>
</evidence>
<dbReference type="EMBL" id="JBHEZY010000004">
    <property type="protein sequence ID" value="MFC1431385.1"/>
    <property type="molecule type" value="Genomic_DNA"/>
</dbReference>
<protein>
    <submittedName>
        <fullName evidence="1">Uncharacterized protein</fullName>
    </submittedName>
</protein>
<reference evidence="1 2" key="1">
    <citation type="submission" date="2024-09" db="EMBL/GenBank/DDBJ databases">
        <authorList>
            <person name="Lee S.D."/>
        </authorList>
    </citation>
    <scope>NUCLEOTIDE SEQUENCE [LARGE SCALE GENOMIC DNA]</scope>
    <source>
        <strain evidence="1 2">N1-3</strain>
    </source>
</reference>
<organism evidence="1 2">
    <name type="scientific">Streptacidiphilus alkalitolerans</name>
    <dbReference type="NCBI Taxonomy" id="3342712"/>
    <lineage>
        <taxon>Bacteria</taxon>
        <taxon>Bacillati</taxon>
        <taxon>Actinomycetota</taxon>
        <taxon>Actinomycetes</taxon>
        <taxon>Kitasatosporales</taxon>
        <taxon>Streptomycetaceae</taxon>
        <taxon>Streptacidiphilus</taxon>
    </lineage>
</organism>
<sequence>MNARPPWDQALGFFKGELEQHGRPLDELTPGRAWSAFQRFGQQRFDTPSTPECDGLLFQYGTHSFYGPPMFLVDFTRQFEVNDPDGEHDHFVHISCELRYRPDPALERLGSFNRWFFHDTDDGLDGWAQQLSPHLELLPGRRPDEVHLTEERV</sequence>
<gene>
    <name evidence="1" type="ORF">ACEZDB_12090</name>
</gene>
<proteinExistence type="predicted"/>